<dbReference type="Proteomes" id="UP000195696">
    <property type="component" value="Unassembled WGS sequence"/>
</dbReference>
<accession>A0A1G4EDC1</accession>
<evidence type="ECO:0000313" key="1">
    <source>
        <dbReference type="EMBL" id="SCB66803.1"/>
    </source>
</evidence>
<organism evidence="1 2">
    <name type="scientific">Bacillus mycoides</name>
    <dbReference type="NCBI Taxonomy" id="1405"/>
    <lineage>
        <taxon>Bacteria</taxon>
        <taxon>Bacillati</taxon>
        <taxon>Bacillota</taxon>
        <taxon>Bacilli</taxon>
        <taxon>Bacillales</taxon>
        <taxon>Bacillaceae</taxon>
        <taxon>Bacillus</taxon>
        <taxon>Bacillus cereus group</taxon>
    </lineage>
</organism>
<proteinExistence type="predicted"/>
<name>A0A1G4EDC1_BACMY</name>
<gene>
    <name evidence="1" type="ORF">BWGO95_00916</name>
</gene>
<dbReference type="EMBL" id="FMAK01000021">
    <property type="protein sequence ID" value="SCB66803.1"/>
    <property type="molecule type" value="Genomic_DNA"/>
</dbReference>
<protein>
    <submittedName>
        <fullName evidence="1">Uncharacterized protein</fullName>
    </submittedName>
</protein>
<evidence type="ECO:0000313" key="2">
    <source>
        <dbReference type="Proteomes" id="UP000195696"/>
    </source>
</evidence>
<sequence>MVFERQKSAKTVRASSIDY</sequence>
<reference evidence="1 2" key="1">
    <citation type="submission" date="2016-08" db="EMBL/GenBank/DDBJ databases">
        <authorList>
            <person name="Seilhamer J.J."/>
        </authorList>
    </citation>
    <scope>NUCLEOTIDE SEQUENCE [LARGE SCALE GENOMIC DNA]</scope>
    <source>
        <strain evidence="1 2">SDA_GO95</strain>
    </source>
</reference>
<dbReference type="AlphaFoldDB" id="A0A1G4EDC1"/>